<protein>
    <submittedName>
        <fullName evidence="7">Amino acid permease</fullName>
    </submittedName>
</protein>
<comment type="subcellular location">
    <subcellularLocation>
        <location evidence="1">Membrane</location>
        <topology evidence="1">Multi-pass membrane protein</topology>
    </subcellularLocation>
</comment>
<dbReference type="PANTHER" id="PTHR47547">
    <property type="match status" value="1"/>
</dbReference>
<evidence type="ECO:0000256" key="5">
    <source>
        <dbReference type="SAM" id="Phobius"/>
    </source>
</evidence>
<evidence type="ECO:0000256" key="4">
    <source>
        <dbReference type="ARBA" id="ARBA00023136"/>
    </source>
</evidence>
<proteinExistence type="predicted"/>
<reference evidence="7" key="2">
    <citation type="submission" date="2020-09" db="EMBL/GenBank/DDBJ databases">
        <authorList>
            <person name="Sun Q."/>
            <person name="Ohkuma M."/>
        </authorList>
    </citation>
    <scope>NUCLEOTIDE SEQUENCE</scope>
    <source>
        <strain evidence="7">JCM 31740</strain>
    </source>
</reference>
<dbReference type="GO" id="GO:0016020">
    <property type="term" value="C:membrane"/>
    <property type="evidence" value="ECO:0007669"/>
    <property type="project" value="UniProtKB-SubCell"/>
</dbReference>
<feature type="transmembrane region" description="Helical" evidence="5">
    <location>
        <begin position="140"/>
        <end position="173"/>
    </location>
</feature>
<evidence type="ECO:0000256" key="2">
    <source>
        <dbReference type="ARBA" id="ARBA00022692"/>
    </source>
</evidence>
<feature type="transmembrane region" description="Helical" evidence="5">
    <location>
        <begin position="325"/>
        <end position="345"/>
    </location>
</feature>
<feature type="transmembrane region" description="Helical" evidence="5">
    <location>
        <begin position="574"/>
        <end position="596"/>
    </location>
</feature>
<evidence type="ECO:0000259" key="6">
    <source>
        <dbReference type="Pfam" id="PF00324"/>
    </source>
</evidence>
<accession>A0A830GZP2</accession>
<feature type="transmembrane region" description="Helical" evidence="5">
    <location>
        <begin position="60"/>
        <end position="80"/>
    </location>
</feature>
<dbReference type="InterPro" id="IPR052962">
    <property type="entry name" value="AA_Transporter_AGT"/>
</dbReference>
<feature type="transmembrane region" description="Helical" evidence="5">
    <location>
        <begin position="446"/>
        <end position="468"/>
    </location>
</feature>
<organism evidence="7 8">
    <name type="scientific">Sulfodiicoccus acidiphilus</name>
    <dbReference type="NCBI Taxonomy" id="1670455"/>
    <lineage>
        <taxon>Archaea</taxon>
        <taxon>Thermoproteota</taxon>
        <taxon>Thermoprotei</taxon>
        <taxon>Sulfolobales</taxon>
        <taxon>Sulfolobaceae</taxon>
        <taxon>Sulfodiicoccus</taxon>
    </lineage>
</organism>
<feature type="transmembrane region" description="Helical" evidence="5">
    <location>
        <begin position="31"/>
        <end position="48"/>
    </location>
</feature>
<feature type="transmembrane region" description="Helical" evidence="5">
    <location>
        <begin position="224"/>
        <end position="246"/>
    </location>
</feature>
<dbReference type="EMBL" id="BMQS01000002">
    <property type="protein sequence ID" value="GGT87678.1"/>
    <property type="molecule type" value="Genomic_DNA"/>
</dbReference>
<evidence type="ECO:0000313" key="8">
    <source>
        <dbReference type="Proteomes" id="UP000616143"/>
    </source>
</evidence>
<dbReference type="Pfam" id="PF00324">
    <property type="entry name" value="AA_permease"/>
    <property type="match status" value="1"/>
</dbReference>
<evidence type="ECO:0000256" key="3">
    <source>
        <dbReference type="ARBA" id="ARBA00022989"/>
    </source>
</evidence>
<feature type="transmembrane region" description="Helical" evidence="5">
    <location>
        <begin position="185"/>
        <end position="204"/>
    </location>
</feature>
<evidence type="ECO:0000313" key="7">
    <source>
        <dbReference type="EMBL" id="GGT87678.1"/>
    </source>
</evidence>
<feature type="transmembrane region" description="Helical" evidence="5">
    <location>
        <begin position="505"/>
        <end position="528"/>
    </location>
</feature>
<evidence type="ECO:0000256" key="1">
    <source>
        <dbReference type="ARBA" id="ARBA00004141"/>
    </source>
</evidence>
<keyword evidence="3 5" id="KW-1133">Transmembrane helix</keyword>
<feature type="transmembrane region" description="Helical" evidence="5">
    <location>
        <begin position="602"/>
        <end position="620"/>
    </location>
</feature>
<feature type="transmembrane region" description="Helical" evidence="5">
    <location>
        <begin position="411"/>
        <end position="434"/>
    </location>
</feature>
<dbReference type="Gene3D" id="1.20.1740.10">
    <property type="entry name" value="Amino acid/polyamine transporter I"/>
    <property type="match status" value="1"/>
</dbReference>
<reference evidence="7" key="1">
    <citation type="journal article" date="2014" name="Int. J. Syst. Evol. Microbiol.">
        <title>Complete genome sequence of Corynebacterium casei LMG S-19264T (=DSM 44701T), isolated from a smear-ripened cheese.</title>
        <authorList>
            <consortium name="US DOE Joint Genome Institute (JGI-PGF)"/>
            <person name="Walter F."/>
            <person name="Albersmeier A."/>
            <person name="Kalinowski J."/>
            <person name="Ruckert C."/>
        </authorList>
    </citation>
    <scope>NUCLEOTIDE SEQUENCE</scope>
    <source>
        <strain evidence="7">JCM 31740</strain>
    </source>
</reference>
<dbReference type="GO" id="GO:0022857">
    <property type="term" value="F:transmembrane transporter activity"/>
    <property type="evidence" value="ECO:0007669"/>
    <property type="project" value="InterPro"/>
</dbReference>
<name>A0A830GZP2_9CREN</name>
<feature type="transmembrane region" description="Helical" evidence="5">
    <location>
        <begin position="267"/>
        <end position="289"/>
    </location>
</feature>
<feature type="domain" description="Amino acid permease/ SLC12A" evidence="6">
    <location>
        <begin position="31"/>
        <end position="488"/>
    </location>
</feature>
<dbReference type="RefSeq" id="WP_188848310.1">
    <property type="nucleotide sequence ID" value="NZ_BMQS01000002.1"/>
</dbReference>
<feature type="transmembrane region" description="Helical" evidence="5">
    <location>
        <begin position="388"/>
        <end position="405"/>
    </location>
</feature>
<keyword evidence="4 5" id="KW-0472">Membrane</keyword>
<comment type="caution">
    <text evidence="7">The sequence shown here is derived from an EMBL/GenBank/DDBJ whole genome shotgun (WGS) entry which is preliminary data.</text>
</comment>
<dbReference type="PANTHER" id="PTHR47547:SF1">
    <property type="entry name" value="ASPARTATE-PROTON SYMPORTER"/>
    <property type="match status" value="1"/>
</dbReference>
<keyword evidence="2 5" id="KW-0812">Transmembrane</keyword>
<gene>
    <name evidence="7" type="ORF">GCM10007116_02020</name>
</gene>
<sequence length="639" mass="69345">MESEQNKSQAQGTEVKEADRQLRKALSFQDLFFMSMGGIIGSGWLFAALDGAATAGPGAILSWIIGGIFVLFIALAYAEVSGMIPRTGAIVRYPHYTHGSYTGYIMGWLYLLSTVSVPAIEAEAVVGYAATYIPSLTYSTTVLGTSVTVLTGLGILMAIVLMIAFFFLNYFGIRFLGKFNTGVTWWKFILPTLTFLLLFASFHASNFTAYGGFFPSANLHVPGITGVAAMFYAIPTTGIVFSYLGFRQALEYGGEAKTPQRDVPRATIFSVAVAILIYTLLQVSFIGAIDWSKIQLTNSTGAIVGPIQPGNWGQLLTSTWASGPFYNALVSTSIPALVAFSYLLLIDAWISPSGTGWIYMGTGTRTFYGLATDQYIPSAFVKLSKYKIPIWSLVASLVVGAIFLLPFPSWYLLVSFISSATVFTYVMGGISLTVLRKTASTLHRPFRLSGAQVLAPIASMAAVLIVYWSGFSTLFFIISGVFLGLPLFFLLYAPRKLGTKPFTSYLLGALEFAIILALSIFGYYYVIVPGTLATEPISTVTMYFAIYYVLTAATVIGMTFALQAMSKDKTPIRAGYWLIGLILAMYLLSFFGAFGFNTLIPFPYDTVVAAIVGIGFYFAATRSGFKTDEIEEIVNSAPV</sequence>
<dbReference type="AlphaFoldDB" id="A0A830GZP2"/>
<feature type="transmembrane region" description="Helical" evidence="5">
    <location>
        <begin position="101"/>
        <end position="120"/>
    </location>
</feature>
<dbReference type="InterPro" id="IPR004841">
    <property type="entry name" value="AA-permease/SLC12A_dom"/>
</dbReference>
<dbReference type="OrthoDB" id="43026at2157"/>
<dbReference type="Proteomes" id="UP000616143">
    <property type="component" value="Unassembled WGS sequence"/>
</dbReference>
<feature type="transmembrane region" description="Helical" evidence="5">
    <location>
        <begin position="540"/>
        <end position="562"/>
    </location>
</feature>
<feature type="transmembrane region" description="Helical" evidence="5">
    <location>
        <begin position="474"/>
        <end position="493"/>
    </location>
</feature>